<organism evidence="3 4">
    <name type="scientific">Isoptericola jiangsuensis</name>
    <dbReference type="NCBI Taxonomy" id="548579"/>
    <lineage>
        <taxon>Bacteria</taxon>
        <taxon>Bacillati</taxon>
        <taxon>Actinomycetota</taxon>
        <taxon>Actinomycetes</taxon>
        <taxon>Micrococcales</taxon>
        <taxon>Promicromonosporaceae</taxon>
        <taxon>Isoptericola</taxon>
    </lineage>
</organism>
<evidence type="ECO:0000256" key="2">
    <source>
        <dbReference type="SAM" id="MobiDB-lite"/>
    </source>
</evidence>
<sequence>MSESTPGATGPEDDVAAEQTAVEAPTPAETEVAADAPASVEDAPEAVTEAVEASEAPAAEDAVEAAPADAAEVRQPAPVDDAPAATEDSEDAAPAAPEAPAAPAAGQAPAAEQAPAPAAPAAPRPRPRPGAPKPSAIRRAKPADAPQAAAAPPAPAPVVHDAEESAAAAAFGRVEEDGTVHVREAAGERVVGQYPDVPADEAMALYTRRYLDLVAKVALFEARLDSADLSVREIDQTLTKLADETAEPAAVGDLDGLRSRVEALRGRAAERRAALESERAAAKEAAVAARTEIVEAAERIAETDPAKMQWRPAGEELRNLLDQWKEAQRNGPRIDRPSEEALWKRFSHARTAFDRERRHYFADLEQRNTSAKAAKERIVAEAEAIQGSTDWGVTAGQYRDLMAQWKSAGRANRKDDDALWARFRAAQDAFFGARDAANAAIDAEYGENLVVKEALLVEAEALVPVQDLAAAKERLRDIQDRWEEAGKVPRGDVQRVEARLRAVESAVRDAEDARWKRTNPETRARAEGAAAQLEDAITGLEADLERARAAGDQRKVAELESAVAARRAWLEQVVRAAEDSRG</sequence>
<accession>A0A2A9EXK3</accession>
<dbReference type="AlphaFoldDB" id="A0A2A9EXK3"/>
<gene>
    <name evidence="3" type="ORF">ATJ88_1981</name>
</gene>
<feature type="compositionally biased region" description="Low complexity" evidence="2">
    <location>
        <begin position="17"/>
        <end position="70"/>
    </location>
</feature>
<dbReference type="Proteomes" id="UP000224130">
    <property type="component" value="Unassembled WGS sequence"/>
</dbReference>
<reference evidence="3 4" key="1">
    <citation type="submission" date="2017-10" db="EMBL/GenBank/DDBJ databases">
        <title>Sequencing the genomes of 1000 actinobacteria strains.</title>
        <authorList>
            <person name="Klenk H.-P."/>
        </authorList>
    </citation>
    <scope>NUCLEOTIDE SEQUENCE [LARGE SCALE GENOMIC DNA]</scope>
    <source>
        <strain evidence="3 4">DSM 21863</strain>
    </source>
</reference>
<dbReference type="InterPro" id="IPR007139">
    <property type="entry name" value="DUF349"/>
</dbReference>
<comment type="caution">
    <text evidence="3">The sequence shown here is derived from an EMBL/GenBank/DDBJ whole genome shotgun (WGS) entry which is preliminary data.</text>
</comment>
<feature type="compositionally biased region" description="Pro residues" evidence="2">
    <location>
        <begin position="117"/>
        <end position="132"/>
    </location>
</feature>
<feature type="compositionally biased region" description="Low complexity" evidence="2">
    <location>
        <begin position="82"/>
        <end position="116"/>
    </location>
</feature>
<protein>
    <submittedName>
        <fullName evidence="3">Uncharacterized protein DUF349</fullName>
    </submittedName>
</protein>
<dbReference type="RefSeq" id="WP_211287493.1">
    <property type="nucleotide sequence ID" value="NZ_PDJJ01000001.1"/>
</dbReference>
<dbReference type="Pfam" id="PF03993">
    <property type="entry name" value="DUF349"/>
    <property type="match status" value="3"/>
</dbReference>
<keyword evidence="4" id="KW-1185">Reference proteome</keyword>
<evidence type="ECO:0000313" key="3">
    <source>
        <dbReference type="EMBL" id="PFG43296.1"/>
    </source>
</evidence>
<name>A0A2A9EXK3_9MICO</name>
<feature type="coiled-coil region" evidence="1">
    <location>
        <begin position="465"/>
        <end position="550"/>
    </location>
</feature>
<evidence type="ECO:0000313" key="4">
    <source>
        <dbReference type="Proteomes" id="UP000224130"/>
    </source>
</evidence>
<dbReference type="EMBL" id="PDJJ01000001">
    <property type="protein sequence ID" value="PFG43296.1"/>
    <property type="molecule type" value="Genomic_DNA"/>
</dbReference>
<keyword evidence="1" id="KW-0175">Coiled coil</keyword>
<feature type="region of interest" description="Disordered" evidence="2">
    <location>
        <begin position="1"/>
        <end position="174"/>
    </location>
</feature>
<evidence type="ECO:0000256" key="1">
    <source>
        <dbReference type="SAM" id="Coils"/>
    </source>
</evidence>
<feature type="coiled-coil region" evidence="1">
    <location>
        <begin position="265"/>
        <end position="292"/>
    </location>
</feature>
<proteinExistence type="predicted"/>